<name>A0A6N8T9F1_SHIZO</name>
<feature type="compositionally biased region" description="Basic and acidic residues" evidence="1">
    <location>
        <begin position="35"/>
        <end position="54"/>
    </location>
</feature>
<organism evidence="2 3">
    <name type="scientific">Shinella zoogloeoides</name>
    <name type="common">Crabtreella saccharophila</name>
    <dbReference type="NCBI Taxonomy" id="352475"/>
    <lineage>
        <taxon>Bacteria</taxon>
        <taxon>Pseudomonadati</taxon>
        <taxon>Pseudomonadota</taxon>
        <taxon>Alphaproteobacteria</taxon>
        <taxon>Hyphomicrobiales</taxon>
        <taxon>Rhizobiaceae</taxon>
        <taxon>Shinella</taxon>
    </lineage>
</organism>
<dbReference type="AlphaFoldDB" id="A0A6N8T9F1"/>
<dbReference type="OrthoDB" id="8421029at2"/>
<protein>
    <submittedName>
        <fullName evidence="2">Uncharacterized protein</fullName>
    </submittedName>
</protein>
<dbReference type="Proteomes" id="UP000440304">
    <property type="component" value="Unassembled WGS sequence"/>
</dbReference>
<proteinExistence type="predicted"/>
<sequence>MLFGLFQATPTNDDDIATGTYADGVVGTPLSDASARPRDRSQPFRRTAHERDYGTTRAAGQTGAGMIP</sequence>
<feature type="compositionally biased region" description="Low complexity" evidence="1">
    <location>
        <begin position="55"/>
        <end position="68"/>
    </location>
</feature>
<evidence type="ECO:0000313" key="3">
    <source>
        <dbReference type="Proteomes" id="UP000440304"/>
    </source>
</evidence>
<dbReference type="EMBL" id="WUML01000002">
    <property type="protein sequence ID" value="MXN99200.1"/>
    <property type="molecule type" value="Genomic_DNA"/>
</dbReference>
<comment type="caution">
    <text evidence="2">The sequence shown here is derived from an EMBL/GenBank/DDBJ whole genome shotgun (WGS) entry which is preliminary data.</text>
</comment>
<accession>A0A6N8T9F1</accession>
<reference evidence="2 3" key="1">
    <citation type="submission" date="2019-12" db="EMBL/GenBank/DDBJ databases">
        <title>Shinella granuli gen. nov., sp. nov., and proposal of the reclassification of Zoogloea ramigera ATCC 19623 as Shinella zoogloeoides sp. nov.</title>
        <authorList>
            <person name="Gao J."/>
        </authorList>
    </citation>
    <scope>NUCLEOTIDE SEQUENCE [LARGE SCALE GENOMIC DNA]</scope>
    <source>
        <strain evidence="2 3">DSM 287</strain>
    </source>
</reference>
<evidence type="ECO:0000256" key="1">
    <source>
        <dbReference type="SAM" id="MobiDB-lite"/>
    </source>
</evidence>
<dbReference type="RefSeq" id="WP_160784641.1">
    <property type="nucleotide sequence ID" value="NZ_CP086610.1"/>
</dbReference>
<evidence type="ECO:0000313" key="2">
    <source>
        <dbReference type="EMBL" id="MXN99200.1"/>
    </source>
</evidence>
<feature type="region of interest" description="Disordered" evidence="1">
    <location>
        <begin position="27"/>
        <end position="68"/>
    </location>
</feature>
<gene>
    <name evidence="2" type="ORF">GR156_02705</name>
</gene>